<evidence type="ECO:0000256" key="11">
    <source>
        <dbReference type="ARBA" id="ARBA00023277"/>
    </source>
</evidence>
<feature type="binding site" evidence="12">
    <location>
        <begin position="14"/>
        <end position="16"/>
    </location>
    <ligand>
        <name>substrate</name>
    </ligand>
</feature>
<dbReference type="PROSITE" id="PS00584">
    <property type="entry name" value="PFKB_KINASES_2"/>
    <property type="match status" value="1"/>
</dbReference>
<dbReference type="Gene3D" id="3.40.1190.20">
    <property type="match status" value="1"/>
</dbReference>
<feature type="binding site" evidence="12">
    <location>
        <position position="190"/>
    </location>
    <ligand>
        <name>ATP</name>
        <dbReference type="ChEBI" id="CHEBI:30616"/>
    </ligand>
</feature>
<feature type="binding site" evidence="12">
    <location>
        <begin position="232"/>
        <end position="237"/>
    </location>
    <ligand>
        <name>ATP</name>
        <dbReference type="ChEBI" id="CHEBI:30616"/>
    </ligand>
</feature>
<dbReference type="PANTHER" id="PTHR10584:SF166">
    <property type="entry name" value="RIBOKINASE"/>
    <property type="match status" value="1"/>
</dbReference>
<dbReference type="PRINTS" id="PR00990">
    <property type="entry name" value="RIBOKINASE"/>
</dbReference>
<evidence type="ECO:0000256" key="4">
    <source>
        <dbReference type="ARBA" id="ARBA00022679"/>
    </source>
</evidence>
<dbReference type="InterPro" id="IPR029056">
    <property type="entry name" value="Ribokinase-like"/>
</dbReference>
<feature type="binding site" evidence="12">
    <location>
        <position position="304"/>
    </location>
    <ligand>
        <name>K(+)</name>
        <dbReference type="ChEBI" id="CHEBI:29103"/>
    </ligand>
</feature>
<evidence type="ECO:0000256" key="5">
    <source>
        <dbReference type="ARBA" id="ARBA00022723"/>
    </source>
</evidence>
<evidence type="ECO:0000256" key="10">
    <source>
        <dbReference type="ARBA" id="ARBA00022958"/>
    </source>
</evidence>
<dbReference type="GO" id="GO:0019303">
    <property type="term" value="P:D-ribose catabolic process"/>
    <property type="evidence" value="ECO:0007669"/>
    <property type="project" value="UniProtKB-UniRule"/>
</dbReference>
<dbReference type="AlphaFoldDB" id="A0A928KRV6"/>
<dbReference type="RefSeq" id="WP_326840410.1">
    <property type="nucleotide sequence ID" value="NZ_SVNY01000003.1"/>
</dbReference>
<dbReference type="GO" id="GO:0005829">
    <property type="term" value="C:cytosol"/>
    <property type="evidence" value="ECO:0007669"/>
    <property type="project" value="TreeGrafter"/>
</dbReference>
<dbReference type="InterPro" id="IPR011611">
    <property type="entry name" value="PfkB_dom"/>
</dbReference>
<dbReference type="EC" id="2.7.1.15" evidence="2 12"/>
<dbReference type="Proteomes" id="UP000754750">
    <property type="component" value="Unassembled WGS sequence"/>
</dbReference>
<comment type="pathway">
    <text evidence="12">Carbohydrate metabolism; D-ribose degradation; D-ribose 5-phosphate from beta-D-ribopyranose: step 2/2.</text>
</comment>
<feature type="binding site" evidence="12">
    <location>
        <position position="261"/>
    </location>
    <ligand>
        <name>K(+)</name>
        <dbReference type="ChEBI" id="CHEBI:29103"/>
    </ligand>
</feature>
<accession>A0A928KRV6</accession>
<comment type="cofactor">
    <cofactor evidence="12">
        <name>Mg(2+)</name>
        <dbReference type="ChEBI" id="CHEBI:18420"/>
    </cofactor>
    <text evidence="12">Requires a divalent cation, most likely magnesium in vivo, as an electrophilic catalyst to aid phosphoryl group transfer. It is the chelate of the metal and the nucleotide that is the actual substrate.</text>
</comment>
<organism evidence="14 15">
    <name type="scientific">Faecalispora sporosphaeroides</name>
    <dbReference type="NCBI Taxonomy" id="1549"/>
    <lineage>
        <taxon>Bacteria</taxon>
        <taxon>Bacillati</taxon>
        <taxon>Bacillota</taxon>
        <taxon>Clostridia</taxon>
        <taxon>Eubacteriales</taxon>
        <taxon>Oscillospiraceae</taxon>
        <taxon>Faecalispora</taxon>
    </lineage>
</organism>
<comment type="caution">
    <text evidence="14">The sequence shown here is derived from an EMBL/GenBank/DDBJ whole genome shotgun (WGS) entry which is preliminary data.</text>
</comment>
<feature type="binding site" evidence="12">
    <location>
        <position position="298"/>
    </location>
    <ligand>
        <name>K(+)</name>
        <dbReference type="ChEBI" id="CHEBI:29103"/>
    </ligand>
</feature>
<dbReference type="PANTHER" id="PTHR10584">
    <property type="entry name" value="SUGAR KINASE"/>
    <property type="match status" value="1"/>
</dbReference>
<keyword evidence="7 12" id="KW-0418">Kinase</keyword>
<feature type="binding site" evidence="12">
    <location>
        <position position="295"/>
    </location>
    <ligand>
        <name>K(+)</name>
        <dbReference type="ChEBI" id="CHEBI:29103"/>
    </ligand>
</feature>
<gene>
    <name evidence="12" type="primary">rbsK</name>
    <name evidence="14" type="ORF">E7512_08340</name>
</gene>
<evidence type="ECO:0000256" key="2">
    <source>
        <dbReference type="ARBA" id="ARBA00012035"/>
    </source>
</evidence>
<evidence type="ECO:0000256" key="9">
    <source>
        <dbReference type="ARBA" id="ARBA00022842"/>
    </source>
</evidence>
<dbReference type="InterPro" id="IPR002173">
    <property type="entry name" value="Carboh/pur_kinase_PfkB_CS"/>
</dbReference>
<evidence type="ECO:0000256" key="3">
    <source>
        <dbReference type="ARBA" id="ARBA00016943"/>
    </source>
</evidence>
<feature type="binding site" evidence="12">
    <location>
        <position position="289"/>
    </location>
    <ligand>
        <name>ATP</name>
        <dbReference type="ChEBI" id="CHEBI:30616"/>
    </ligand>
</feature>
<name>A0A928KRV6_9FIRM</name>
<feature type="binding site" evidence="12">
    <location>
        <position position="146"/>
    </location>
    <ligand>
        <name>substrate</name>
    </ligand>
</feature>
<dbReference type="GO" id="GO:0046872">
    <property type="term" value="F:metal ion binding"/>
    <property type="evidence" value="ECO:0007669"/>
    <property type="project" value="UniProtKB-KW"/>
</dbReference>
<dbReference type="InterPro" id="IPR002139">
    <property type="entry name" value="Ribo/fructo_kinase"/>
</dbReference>
<feature type="binding site" evidence="12">
    <location>
        <begin position="42"/>
        <end position="46"/>
    </location>
    <ligand>
        <name>substrate</name>
    </ligand>
</feature>
<comment type="subunit">
    <text evidence="12">Homodimer.</text>
</comment>
<comment type="subcellular location">
    <subcellularLocation>
        <location evidence="12">Cytoplasm</location>
    </subcellularLocation>
</comment>
<dbReference type="HAMAP" id="MF_01987">
    <property type="entry name" value="Ribokinase"/>
    <property type="match status" value="1"/>
</dbReference>
<dbReference type="InterPro" id="IPR011877">
    <property type="entry name" value="Ribokinase"/>
</dbReference>
<sequence length="332" mass="35402">MSRKPKILVVGSFVMDLIVKTGQFPNAGETVLGLDYQTAPGGKGANQAVQAALLGAQVTMAGRVGDDDFGRRLIASCREAGVNTEFVSVDGTTYSAIGNVQLEVRNGTTRNRIIVVSGANMAIRPEDVAFLKDSVAEYDMVMLQLEIPMQINELVAAYAYEKNVPVMLNSAPSAPLSDELLSHLTYISPNEHEAADLTGIPIRKDGKRVNMDDVHKAADILLAKGVKNVVITLGNAGAAVANREEFLYEPCIDVVEVKDPTAAGDSFVGAFTASVCAGLSHKDALHFANYTATLTVSRMGAQPSLPKLPEVVALLQRENDLTFRLSALDGLK</sequence>
<feature type="domain" description="Carbohydrate kinase PfkB" evidence="13">
    <location>
        <begin position="5"/>
        <end position="307"/>
    </location>
</feature>
<feature type="binding site" evidence="12">
    <location>
        <begin position="264"/>
        <end position="265"/>
    </location>
    <ligand>
        <name>ATP</name>
        <dbReference type="ChEBI" id="CHEBI:30616"/>
    </ligand>
</feature>
<dbReference type="EMBL" id="SVNY01000003">
    <property type="protein sequence ID" value="MBE6833572.1"/>
    <property type="molecule type" value="Genomic_DNA"/>
</dbReference>
<reference evidence="14" key="1">
    <citation type="submission" date="2019-04" db="EMBL/GenBank/DDBJ databases">
        <title>Evolution of Biomass-Degrading Anaerobic Consortia Revealed by Metagenomics.</title>
        <authorList>
            <person name="Peng X."/>
        </authorList>
    </citation>
    <scope>NUCLEOTIDE SEQUENCE</scope>
    <source>
        <strain evidence="14">SIG551</strain>
    </source>
</reference>
<proteinExistence type="inferred from homology"/>
<comment type="similarity">
    <text evidence="12">Belongs to the carbohydrate kinase PfkB family. Ribokinase subfamily.</text>
</comment>
<keyword evidence="8 12" id="KW-0067">ATP-binding</keyword>
<keyword evidence="5 12" id="KW-0479">Metal-binding</keyword>
<dbReference type="GO" id="GO:0005524">
    <property type="term" value="F:ATP binding"/>
    <property type="evidence" value="ECO:0007669"/>
    <property type="project" value="UniProtKB-UniRule"/>
</dbReference>
<feature type="binding site" evidence="12">
    <location>
        <position position="265"/>
    </location>
    <ligand>
        <name>substrate</name>
    </ligand>
</feature>
<dbReference type="GO" id="GO:0004747">
    <property type="term" value="F:ribokinase activity"/>
    <property type="evidence" value="ECO:0007669"/>
    <property type="project" value="UniProtKB-UniRule"/>
</dbReference>
<evidence type="ECO:0000256" key="1">
    <source>
        <dbReference type="ARBA" id="ARBA00005380"/>
    </source>
</evidence>
<dbReference type="Pfam" id="PF00294">
    <property type="entry name" value="PfkB"/>
    <property type="match status" value="1"/>
</dbReference>
<feature type="binding site" evidence="12">
    <location>
        <position position="259"/>
    </location>
    <ligand>
        <name>K(+)</name>
        <dbReference type="ChEBI" id="CHEBI:29103"/>
    </ligand>
</feature>
<evidence type="ECO:0000259" key="13">
    <source>
        <dbReference type="Pfam" id="PF00294"/>
    </source>
</evidence>
<evidence type="ECO:0000313" key="15">
    <source>
        <dbReference type="Proteomes" id="UP000754750"/>
    </source>
</evidence>
<evidence type="ECO:0000256" key="6">
    <source>
        <dbReference type="ARBA" id="ARBA00022741"/>
    </source>
</evidence>
<evidence type="ECO:0000256" key="7">
    <source>
        <dbReference type="ARBA" id="ARBA00022777"/>
    </source>
</evidence>
<protein>
    <recommendedName>
        <fullName evidence="3 12">Ribokinase</fullName>
        <shortName evidence="12">RK</shortName>
        <ecNumber evidence="2 12">2.7.1.15</ecNumber>
    </recommendedName>
</protein>
<evidence type="ECO:0000256" key="12">
    <source>
        <dbReference type="HAMAP-Rule" id="MF_01987"/>
    </source>
</evidence>
<keyword evidence="11 12" id="KW-0119">Carbohydrate metabolism</keyword>
<feature type="binding site" evidence="12">
    <location>
        <position position="300"/>
    </location>
    <ligand>
        <name>K(+)</name>
        <dbReference type="ChEBI" id="CHEBI:29103"/>
    </ligand>
</feature>
<keyword evidence="4 12" id="KW-0808">Transferase</keyword>
<evidence type="ECO:0000256" key="8">
    <source>
        <dbReference type="ARBA" id="ARBA00022840"/>
    </source>
</evidence>
<evidence type="ECO:0000313" key="14">
    <source>
        <dbReference type="EMBL" id="MBE6833572.1"/>
    </source>
</evidence>
<comment type="catalytic activity">
    <reaction evidence="12">
        <text>D-ribose + ATP = D-ribose 5-phosphate + ADP + H(+)</text>
        <dbReference type="Rhea" id="RHEA:13697"/>
        <dbReference type="ChEBI" id="CHEBI:15378"/>
        <dbReference type="ChEBI" id="CHEBI:30616"/>
        <dbReference type="ChEBI" id="CHEBI:47013"/>
        <dbReference type="ChEBI" id="CHEBI:78346"/>
        <dbReference type="ChEBI" id="CHEBI:456216"/>
        <dbReference type="EC" id="2.7.1.15"/>
    </reaction>
</comment>
<keyword evidence="9 12" id="KW-0460">Magnesium</keyword>
<keyword evidence="10 12" id="KW-0630">Potassium</keyword>
<comment type="function">
    <text evidence="12">Catalyzes the phosphorylation of ribose at O-5 in a reaction requiring ATP and magnesium. The resulting D-ribose-5-phosphate can then be used either for sythesis of nucleotides, histidine, and tryptophan, or as a component of the pentose phosphate pathway.</text>
</comment>
<keyword evidence="12" id="KW-0963">Cytoplasm</keyword>
<dbReference type="CDD" id="cd01174">
    <property type="entry name" value="ribokinase"/>
    <property type="match status" value="1"/>
</dbReference>
<dbReference type="SUPFAM" id="SSF53613">
    <property type="entry name" value="Ribokinase-like"/>
    <property type="match status" value="1"/>
</dbReference>
<comment type="activity regulation">
    <text evidence="12">Activated by a monovalent cation that binds near, but not in, the active site. The most likely occupant of the site in vivo is potassium. Ion binding induces a conformational change that may alter substrate affinity.</text>
</comment>
<feature type="active site" description="Proton acceptor" evidence="12">
    <location>
        <position position="265"/>
    </location>
</feature>
<comment type="similarity">
    <text evidence="1">Belongs to the carbohydrate kinase pfkB family.</text>
</comment>
<keyword evidence="6 12" id="KW-0547">Nucleotide-binding</keyword>
<comment type="caution">
    <text evidence="12">Lacks conserved residue(s) required for the propagation of feature annotation.</text>
</comment>